<sequence length="129" mass="14181">MVRSQSIRPLTGASSTFTVTAATSNVSFLIMPSRLNIFCSILVNRSTSRAAVGSRFRSSCSAADCPETIRKVIQMEANRSFLECMTIAAIQLFPTETVPCNSSLRMMSFCKPQQQAECNSFECTLADLY</sequence>
<keyword evidence="2" id="KW-1185">Reference proteome</keyword>
<proteinExistence type="predicted"/>
<evidence type="ECO:0000313" key="2">
    <source>
        <dbReference type="Proteomes" id="UP000075880"/>
    </source>
</evidence>
<accession>A0AAG5CX33</accession>
<reference evidence="1" key="1">
    <citation type="submission" date="2024-04" db="UniProtKB">
        <authorList>
            <consortium name="EnsemblMetazoa"/>
        </authorList>
    </citation>
    <scope>IDENTIFICATION</scope>
    <source>
        <strain evidence="1">EBRO</strain>
    </source>
</reference>
<dbReference type="Proteomes" id="UP000075880">
    <property type="component" value="Unassembled WGS sequence"/>
</dbReference>
<dbReference type="AlphaFoldDB" id="A0AAG5CX33"/>
<protein>
    <submittedName>
        <fullName evidence="1">Uncharacterized protein</fullName>
    </submittedName>
</protein>
<name>A0AAG5CX33_ANOAO</name>
<evidence type="ECO:0000313" key="1">
    <source>
        <dbReference type="EnsemblMetazoa" id="ENSAATROPP003099"/>
    </source>
</evidence>
<dbReference type="EnsemblMetazoa" id="ENSAATROPT003226">
    <property type="protein sequence ID" value="ENSAATROPP003099"/>
    <property type="gene ID" value="ENSAATROPG002559"/>
</dbReference>
<organism evidence="1 2">
    <name type="scientific">Anopheles atroparvus</name>
    <name type="common">European mosquito</name>
    <dbReference type="NCBI Taxonomy" id="41427"/>
    <lineage>
        <taxon>Eukaryota</taxon>
        <taxon>Metazoa</taxon>
        <taxon>Ecdysozoa</taxon>
        <taxon>Arthropoda</taxon>
        <taxon>Hexapoda</taxon>
        <taxon>Insecta</taxon>
        <taxon>Pterygota</taxon>
        <taxon>Neoptera</taxon>
        <taxon>Endopterygota</taxon>
        <taxon>Diptera</taxon>
        <taxon>Nematocera</taxon>
        <taxon>Culicoidea</taxon>
        <taxon>Culicidae</taxon>
        <taxon>Anophelinae</taxon>
        <taxon>Anopheles</taxon>
    </lineage>
</organism>